<evidence type="ECO:0000313" key="3">
    <source>
        <dbReference type="EMBL" id="PVG83261.1"/>
    </source>
</evidence>
<accession>A0A2T8FC28</accession>
<feature type="chain" id="PRO_5038684863" evidence="2">
    <location>
        <begin position="19"/>
        <end position="130"/>
    </location>
</feature>
<dbReference type="Proteomes" id="UP000246018">
    <property type="component" value="Unassembled WGS sequence"/>
</dbReference>
<proteinExistence type="predicted"/>
<reference evidence="3 4" key="1">
    <citation type="submission" date="2018-04" db="EMBL/GenBank/DDBJ databases">
        <title>Genome of Nocardioides gansuensis WSJ-1.</title>
        <authorList>
            <person name="Wu S."/>
            <person name="Wang G."/>
        </authorList>
    </citation>
    <scope>NUCLEOTIDE SEQUENCE [LARGE SCALE GENOMIC DNA]</scope>
    <source>
        <strain evidence="3 4">WSJ-1</strain>
    </source>
</reference>
<protein>
    <submittedName>
        <fullName evidence="3">Uncharacterized protein</fullName>
    </submittedName>
</protein>
<dbReference type="AlphaFoldDB" id="A0A2T8FC28"/>
<feature type="compositionally biased region" description="Basic and acidic residues" evidence="1">
    <location>
        <begin position="32"/>
        <end position="46"/>
    </location>
</feature>
<feature type="signal peptide" evidence="2">
    <location>
        <begin position="1"/>
        <end position="18"/>
    </location>
</feature>
<sequence length="130" mass="13721">MLAALMVGGLFAVTAALASGPAGETTAATPARDTDDRDQGDGEESGHGPPPWAHSNKAAAIDHGKNAAWKEAWRRLTPAQRARKMTDLADAHAAGMRTWKRCVDAAADDETKRAACEKPLPPGLAKKQLR</sequence>
<gene>
    <name evidence="3" type="ORF">DDE18_08155</name>
</gene>
<evidence type="ECO:0000256" key="1">
    <source>
        <dbReference type="SAM" id="MobiDB-lite"/>
    </source>
</evidence>
<keyword evidence="4" id="KW-1185">Reference proteome</keyword>
<name>A0A2T8FC28_9ACTN</name>
<dbReference type="EMBL" id="QDGZ01000003">
    <property type="protein sequence ID" value="PVG83261.1"/>
    <property type="molecule type" value="Genomic_DNA"/>
</dbReference>
<comment type="caution">
    <text evidence="3">The sequence shown here is derived from an EMBL/GenBank/DDBJ whole genome shotgun (WGS) entry which is preliminary data.</text>
</comment>
<evidence type="ECO:0000313" key="4">
    <source>
        <dbReference type="Proteomes" id="UP000246018"/>
    </source>
</evidence>
<organism evidence="3 4">
    <name type="scientific">Nocardioides gansuensis</name>
    <dbReference type="NCBI Taxonomy" id="2138300"/>
    <lineage>
        <taxon>Bacteria</taxon>
        <taxon>Bacillati</taxon>
        <taxon>Actinomycetota</taxon>
        <taxon>Actinomycetes</taxon>
        <taxon>Propionibacteriales</taxon>
        <taxon>Nocardioidaceae</taxon>
        <taxon>Nocardioides</taxon>
    </lineage>
</organism>
<evidence type="ECO:0000256" key="2">
    <source>
        <dbReference type="SAM" id="SignalP"/>
    </source>
</evidence>
<feature type="compositionally biased region" description="Low complexity" evidence="1">
    <location>
        <begin position="20"/>
        <end position="31"/>
    </location>
</feature>
<feature type="region of interest" description="Disordered" evidence="1">
    <location>
        <begin position="20"/>
        <end position="57"/>
    </location>
</feature>
<keyword evidence="2" id="KW-0732">Signal</keyword>
<dbReference type="RefSeq" id="WP_116571740.1">
    <property type="nucleotide sequence ID" value="NZ_QDGZ01000003.1"/>
</dbReference>